<dbReference type="InterPro" id="IPR023298">
    <property type="entry name" value="ATPase_P-typ_TM_dom_sf"/>
</dbReference>
<feature type="transmembrane region" description="Helical" evidence="2">
    <location>
        <begin position="499"/>
        <end position="521"/>
    </location>
</feature>
<accession>A0AAV5WDZ1</accession>
<evidence type="ECO:0000313" key="4">
    <source>
        <dbReference type="Proteomes" id="UP001432322"/>
    </source>
</evidence>
<feature type="transmembrane region" description="Helical" evidence="2">
    <location>
        <begin position="620"/>
        <end position="641"/>
    </location>
</feature>
<feature type="region of interest" description="Disordered" evidence="1">
    <location>
        <begin position="336"/>
        <end position="369"/>
    </location>
</feature>
<proteinExistence type="predicted"/>
<gene>
    <name evidence="3" type="ORF">PFISCL1PPCAC_19870</name>
</gene>
<reference evidence="3" key="1">
    <citation type="submission" date="2023-10" db="EMBL/GenBank/DDBJ databases">
        <title>Genome assembly of Pristionchus species.</title>
        <authorList>
            <person name="Yoshida K."/>
            <person name="Sommer R.J."/>
        </authorList>
    </citation>
    <scope>NUCLEOTIDE SEQUENCE</scope>
    <source>
        <strain evidence="3">RS5133</strain>
    </source>
</reference>
<evidence type="ECO:0008006" key="5">
    <source>
        <dbReference type="Google" id="ProtNLM"/>
    </source>
</evidence>
<sequence length="731" mass="81655">MAHLMEWMAIMKDLPLNMALRLSCVTGVSAVDKNGLLATSQPILEKIFFVTTSNDDVTGQVLHLSGNTVSSLSFDDSLWYRFLPNIWPLIESTRVNTCTADSVSSNCICAIRHLVEINGSDNTAHSSFAFNLFSDEIAEESQNSRTLRGQCTIQYGENESLLHCRAPPSLLLPLCHSVWDGTEVRDHSDKILRLSSDFALRHSTTGHCCAISCAAVSNHSMAAPVKTMIEWKSMDGIPMKVNGLGRAISDLNLSHDIDMDQMDKMPQTLIGLTSSNEQALPSIFEMIESLQSSCIRFILFSTENELRSRLMGEKLGLEVGWNCHISLKNETSEAANATSSYSRIGRRKSCPDLSSAHSIPPHSQPIIPPNMARLPTGIEQVRPHLEEVDNVPLLVSLFTDCTAESTREMIDILQEQQESQLVIGSSFSNDNLLTFMKGAFSIGVHPLKVSGCKCSNSNEDETPLPSLAADLLIHQSQMVNLPLVLSFARRRSSLIAQSLSFYLISSISLSLHFLISPLLLLPFPISSFNMIVLCFIIHPLVTLSISMSDDATSRHANPTSYLSVYGHPTLHFIAFHFPHLVTLQFTYIFMLSINDHLPCGQPLIFEWMESLNSHATITQLQHIISFLRTLTLILTSVPYIFPFENSYRKLPFISPEWSITVLFSLLLQFYLSPECIFTSISPIVFVFYIILSTISIGIAQSYKKANIRVFRKENRRRKFGFDTKLGMNSPY</sequence>
<evidence type="ECO:0000256" key="2">
    <source>
        <dbReference type="SAM" id="Phobius"/>
    </source>
</evidence>
<organism evidence="3 4">
    <name type="scientific">Pristionchus fissidentatus</name>
    <dbReference type="NCBI Taxonomy" id="1538716"/>
    <lineage>
        <taxon>Eukaryota</taxon>
        <taxon>Metazoa</taxon>
        <taxon>Ecdysozoa</taxon>
        <taxon>Nematoda</taxon>
        <taxon>Chromadorea</taxon>
        <taxon>Rhabditida</taxon>
        <taxon>Rhabditina</taxon>
        <taxon>Diplogasteromorpha</taxon>
        <taxon>Diplogasteroidea</taxon>
        <taxon>Neodiplogasteridae</taxon>
        <taxon>Pristionchus</taxon>
    </lineage>
</organism>
<dbReference type="InterPro" id="IPR039720">
    <property type="entry name" value="TMEM94"/>
</dbReference>
<dbReference type="Proteomes" id="UP001432322">
    <property type="component" value="Unassembled WGS sequence"/>
</dbReference>
<feature type="transmembrane region" description="Helical" evidence="2">
    <location>
        <begin position="528"/>
        <end position="547"/>
    </location>
</feature>
<dbReference type="PANTHER" id="PTHR13219">
    <property type="entry name" value="TRANSMEMBRANE PROTEIN 94"/>
    <property type="match status" value="1"/>
</dbReference>
<keyword evidence="2" id="KW-0812">Transmembrane</keyword>
<comment type="caution">
    <text evidence="3">The sequence shown here is derived from an EMBL/GenBank/DDBJ whole genome shotgun (WGS) entry which is preliminary data.</text>
</comment>
<dbReference type="AlphaFoldDB" id="A0AAV5WDZ1"/>
<evidence type="ECO:0000313" key="3">
    <source>
        <dbReference type="EMBL" id="GMT28573.1"/>
    </source>
</evidence>
<dbReference type="EMBL" id="BTSY01000005">
    <property type="protein sequence ID" value="GMT28573.1"/>
    <property type="molecule type" value="Genomic_DNA"/>
</dbReference>
<dbReference type="SUPFAM" id="SSF81665">
    <property type="entry name" value="Calcium ATPase, transmembrane domain M"/>
    <property type="match status" value="1"/>
</dbReference>
<protein>
    <recommendedName>
        <fullName evidence="5">G protein-coupled receptor</fullName>
    </recommendedName>
</protein>
<dbReference type="PANTHER" id="PTHR13219:SF6">
    <property type="entry name" value="TRANSMEMBRANE PROTEIN 94"/>
    <property type="match status" value="1"/>
</dbReference>
<keyword evidence="4" id="KW-1185">Reference proteome</keyword>
<feature type="transmembrane region" description="Helical" evidence="2">
    <location>
        <begin position="683"/>
        <end position="702"/>
    </location>
</feature>
<keyword evidence="2" id="KW-1133">Transmembrane helix</keyword>
<name>A0AAV5WDZ1_9BILA</name>
<evidence type="ECO:0000256" key="1">
    <source>
        <dbReference type="SAM" id="MobiDB-lite"/>
    </source>
</evidence>
<keyword evidence="2" id="KW-0472">Membrane</keyword>